<reference evidence="6 7" key="1">
    <citation type="submission" date="2014-12" db="EMBL/GenBank/DDBJ databases">
        <title>16Stimator: statistical estimation of ribosomal gene copy numbers from draft genome assemblies.</title>
        <authorList>
            <person name="Perisin M.A."/>
            <person name="Vetter M."/>
            <person name="Gilbert J.A."/>
            <person name="Bergelson J."/>
        </authorList>
    </citation>
    <scope>NUCLEOTIDE SEQUENCE [LARGE SCALE GENOMIC DNA]</scope>
    <source>
        <strain evidence="6 7">MEDvA23</strain>
    </source>
</reference>
<dbReference type="RefSeq" id="WP_042579301.1">
    <property type="nucleotide sequence ID" value="NZ_JXQQ01000028.1"/>
</dbReference>
<gene>
    <name evidence="6" type="ORF">RT97_13640</name>
</gene>
<evidence type="ECO:0000256" key="1">
    <source>
        <dbReference type="ARBA" id="ARBA00004141"/>
    </source>
</evidence>
<dbReference type="InterPro" id="IPR045863">
    <property type="entry name" value="CorA_TM1_TM2"/>
</dbReference>
<dbReference type="InterPro" id="IPR002523">
    <property type="entry name" value="MgTranspt_CorA/ZnTranspt_ZntB"/>
</dbReference>
<protein>
    <recommendedName>
        <fullName evidence="8">CorA-like Mg2+ transporter protein</fullName>
    </recommendedName>
</protein>
<feature type="transmembrane region" description="Helical" evidence="5">
    <location>
        <begin position="218"/>
        <end position="238"/>
    </location>
</feature>
<dbReference type="EMBL" id="JXQQ01000028">
    <property type="protein sequence ID" value="KIQ32088.1"/>
    <property type="molecule type" value="Genomic_DNA"/>
</dbReference>
<dbReference type="Proteomes" id="UP000032067">
    <property type="component" value="Unassembled WGS sequence"/>
</dbReference>
<proteinExistence type="predicted"/>
<evidence type="ECO:0000256" key="2">
    <source>
        <dbReference type="ARBA" id="ARBA00022692"/>
    </source>
</evidence>
<evidence type="ECO:0000256" key="5">
    <source>
        <dbReference type="SAM" id="Phobius"/>
    </source>
</evidence>
<accession>A0A0D0LSA4</accession>
<name>A0A0D0LSA4_VARPD</name>
<evidence type="ECO:0000313" key="6">
    <source>
        <dbReference type="EMBL" id="KIQ32088.1"/>
    </source>
</evidence>
<dbReference type="Gene3D" id="1.20.58.340">
    <property type="entry name" value="Magnesium transport protein CorA, transmembrane region"/>
    <property type="match status" value="1"/>
</dbReference>
<keyword evidence="4 5" id="KW-0472">Membrane</keyword>
<organism evidence="6 7">
    <name type="scientific">Variovorax paradoxus</name>
    <dbReference type="NCBI Taxonomy" id="34073"/>
    <lineage>
        <taxon>Bacteria</taxon>
        <taxon>Pseudomonadati</taxon>
        <taxon>Pseudomonadota</taxon>
        <taxon>Betaproteobacteria</taxon>
        <taxon>Burkholderiales</taxon>
        <taxon>Comamonadaceae</taxon>
        <taxon>Variovorax</taxon>
    </lineage>
</organism>
<dbReference type="OrthoDB" id="192288at2"/>
<evidence type="ECO:0000256" key="4">
    <source>
        <dbReference type="ARBA" id="ARBA00023136"/>
    </source>
</evidence>
<comment type="caution">
    <text evidence="6">The sequence shown here is derived from an EMBL/GenBank/DDBJ whole genome shotgun (WGS) entry which is preliminary data.</text>
</comment>
<keyword evidence="2 5" id="KW-0812">Transmembrane</keyword>
<dbReference type="AlphaFoldDB" id="A0A0D0LSA4"/>
<dbReference type="GO" id="GO:0016020">
    <property type="term" value="C:membrane"/>
    <property type="evidence" value="ECO:0007669"/>
    <property type="project" value="UniProtKB-SubCell"/>
</dbReference>
<evidence type="ECO:0000313" key="7">
    <source>
        <dbReference type="Proteomes" id="UP000032067"/>
    </source>
</evidence>
<dbReference type="SUPFAM" id="SSF144083">
    <property type="entry name" value="Magnesium transport protein CorA, transmembrane region"/>
    <property type="match status" value="1"/>
</dbReference>
<comment type="subcellular location">
    <subcellularLocation>
        <location evidence="1">Membrane</location>
        <topology evidence="1">Multi-pass membrane protein</topology>
    </subcellularLocation>
</comment>
<feature type="transmembrane region" description="Helical" evidence="5">
    <location>
        <begin position="187"/>
        <end position="206"/>
    </location>
</feature>
<evidence type="ECO:0000256" key="3">
    <source>
        <dbReference type="ARBA" id="ARBA00022989"/>
    </source>
</evidence>
<dbReference type="Pfam" id="PF01544">
    <property type="entry name" value="CorA"/>
    <property type="match status" value="1"/>
</dbReference>
<keyword evidence="3 5" id="KW-1133">Transmembrane helix</keyword>
<sequence>MARRIDYDWELPPEIQQRLGGTTYGAQRIIHEQGHLMVILHEPPAGTGAERKPSVFLRKPDGAWLHKGNNPGERALAKLLESYRAAFSTFEIRHQSAETSEDLFQILGPLMPLTRAARNMQDTLQAAREAVKDDQMLVDLRDLAVEISRGFELLLADTRMSLDYRLAHAAEAQARSAMEMNRAQHKLNTIAALTFPLMAIGAAFGMNLHSGAENLPGWVYWVIFAAGIWLGVMLRGWVKAPVAPAVVPRPASALKKK</sequence>
<dbReference type="GO" id="GO:0046873">
    <property type="term" value="F:metal ion transmembrane transporter activity"/>
    <property type="evidence" value="ECO:0007669"/>
    <property type="project" value="InterPro"/>
</dbReference>
<evidence type="ECO:0008006" key="8">
    <source>
        <dbReference type="Google" id="ProtNLM"/>
    </source>
</evidence>